<dbReference type="InterPro" id="IPR002797">
    <property type="entry name" value="Polysacc_synth"/>
</dbReference>
<keyword evidence="4 6" id="KW-1133">Transmembrane helix</keyword>
<feature type="transmembrane region" description="Helical" evidence="6">
    <location>
        <begin position="292"/>
        <end position="315"/>
    </location>
</feature>
<evidence type="ECO:0000256" key="3">
    <source>
        <dbReference type="ARBA" id="ARBA00022692"/>
    </source>
</evidence>
<feature type="transmembrane region" description="Helical" evidence="6">
    <location>
        <begin position="365"/>
        <end position="382"/>
    </location>
</feature>
<dbReference type="Proteomes" id="UP000599109">
    <property type="component" value="Unassembled WGS sequence"/>
</dbReference>
<dbReference type="RefSeq" id="WP_201677701.1">
    <property type="nucleotide sequence ID" value="NZ_JAEQNE010000011.1"/>
</dbReference>
<feature type="transmembrane region" description="Helical" evidence="6">
    <location>
        <begin position="335"/>
        <end position="353"/>
    </location>
</feature>
<feature type="transmembrane region" description="Helical" evidence="6">
    <location>
        <begin position="79"/>
        <end position="103"/>
    </location>
</feature>
<comment type="caution">
    <text evidence="7">The sequence shown here is derived from an EMBL/GenBank/DDBJ whole genome shotgun (WGS) entry which is preliminary data.</text>
</comment>
<evidence type="ECO:0000256" key="5">
    <source>
        <dbReference type="ARBA" id="ARBA00023136"/>
    </source>
</evidence>
<feature type="transmembrane region" description="Helical" evidence="6">
    <location>
        <begin position="7"/>
        <end position="29"/>
    </location>
</feature>
<reference evidence="7 8" key="1">
    <citation type="journal article" date="2017" name="Int. J. Syst. Evol. Microbiol.">
        <title>Ramlibacter monticola sp. nov., isolated from forest soil.</title>
        <authorList>
            <person name="Chaudhary D.K."/>
            <person name="Kim J."/>
        </authorList>
    </citation>
    <scope>NUCLEOTIDE SEQUENCE [LARGE SCALE GENOMIC DNA]</scope>
    <source>
        <strain evidence="7 8">KACC 19175</strain>
    </source>
</reference>
<evidence type="ECO:0000256" key="4">
    <source>
        <dbReference type="ARBA" id="ARBA00022989"/>
    </source>
</evidence>
<evidence type="ECO:0000256" key="6">
    <source>
        <dbReference type="SAM" id="Phobius"/>
    </source>
</evidence>
<feature type="transmembrane region" description="Helical" evidence="6">
    <location>
        <begin position="123"/>
        <end position="144"/>
    </location>
</feature>
<dbReference type="PANTHER" id="PTHR30250:SF26">
    <property type="entry name" value="PSMA PROTEIN"/>
    <property type="match status" value="1"/>
</dbReference>
<feature type="transmembrane region" description="Helical" evidence="6">
    <location>
        <begin position="388"/>
        <end position="410"/>
    </location>
</feature>
<evidence type="ECO:0000256" key="1">
    <source>
        <dbReference type="ARBA" id="ARBA00004651"/>
    </source>
</evidence>
<name>A0A936Z4L1_9BURK</name>
<keyword evidence="3 6" id="KW-0812">Transmembrane</keyword>
<dbReference type="GO" id="GO:0005886">
    <property type="term" value="C:plasma membrane"/>
    <property type="evidence" value="ECO:0007669"/>
    <property type="project" value="UniProtKB-SubCell"/>
</dbReference>
<dbReference type="AlphaFoldDB" id="A0A936Z4L1"/>
<comment type="subcellular location">
    <subcellularLocation>
        <location evidence="1">Cell membrane</location>
        <topology evidence="1">Multi-pass membrane protein</topology>
    </subcellularLocation>
</comment>
<dbReference type="InterPro" id="IPR050833">
    <property type="entry name" value="Poly_Biosynth_Transport"/>
</dbReference>
<dbReference type="EMBL" id="JAEQNE010000011">
    <property type="protein sequence ID" value="MBL0395030.1"/>
    <property type="molecule type" value="Genomic_DNA"/>
</dbReference>
<dbReference type="PANTHER" id="PTHR30250">
    <property type="entry name" value="PST FAMILY PREDICTED COLANIC ACID TRANSPORTER"/>
    <property type="match status" value="1"/>
</dbReference>
<organism evidence="7 8">
    <name type="scientific">Ramlibacter monticola</name>
    <dbReference type="NCBI Taxonomy" id="1926872"/>
    <lineage>
        <taxon>Bacteria</taxon>
        <taxon>Pseudomonadati</taxon>
        <taxon>Pseudomonadota</taxon>
        <taxon>Betaproteobacteria</taxon>
        <taxon>Burkholderiales</taxon>
        <taxon>Comamonadaceae</taxon>
        <taxon>Ramlibacter</taxon>
    </lineage>
</organism>
<evidence type="ECO:0000256" key="2">
    <source>
        <dbReference type="ARBA" id="ARBA00022475"/>
    </source>
</evidence>
<protein>
    <submittedName>
        <fullName evidence="7">Oligosaccharide flippase family protein</fullName>
    </submittedName>
</protein>
<dbReference type="Pfam" id="PF01943">
    <property type="entry name" value="Polysacc_synt"/>
    <property type="match status" value="1"/>
</dbReference>
<keyword evidence="5 6" id="KW-0472">Membrane</keyword>
<feature type="transmembrane region" description="Helical" evidence="6">
    <location>
        <begin position="422"/>
        <end position="440"/>
    </location>
</feature>
<keyword evidence="8" id="KW-1185">Reference proteome</keyword>
<proteinExistence type="predicted"/>
<feature type="transmembrane region" description="Helical" evidence="6">
    <location>
        <begin position="259"/>
        <end position="280"/>
    </location>
</feature>
<evidence type="ECO:0000313" key="7">
    <source>
        <dbReference type="EMBL" id="MBL0395030.1"/>
    </source>
</evidence>
<feature type="transmembrane region" description="Helical" evidence="6">
    <location>
        <begin position="151"/>
        <end position="175"/>
    </location>
</feature>
<keyword evidence="2" id="KW-1003">Cell membrane</keyword>
<gene>
    <name evidence="7" type="ORF">JJ685_28110</name>
</gene>
<feature type="transmembrane region" description="Helical" evidence="6">
    <location>
        <begin position="181"/>
        <end position="200"/>
    </location>
</feature>
<sequence length="475" mass="50607">MSVAKNTAANLAGATAPMALALLTLPIYLETIGAERYGALALVWTLIGYFGFLDLGLGKAVTRSLARASEEARAERSNLLWTALNASLLLGLCGSVVVFNAATYAVELSSRLTAETRAEIANAIFWVCLALPVLLMSSVLSGALQGCEKFFGLNIAHVIAGVVGQVLPLIVALVASRNLTYLIPATLAPRLLLLFILYALCRRHVPLAGVPVIRRAHLSHLLSYGGWVSILAFLAPLLVTIDRLVLGAVAGTRAVAHYAVPFDLVSRLSIVTGSVSSAVFPRMAASSLADGAGLAAATSALLTAIITPLVVAALLLADAFLRIWMGPEFAQEARWVSEFLLLGIWFNVIVVPYHSNYLASRSPRPIVVIYLIEIPIYFLLLWQGVTRFGVAGAAAAWAARAALDSFLLLWLNAALLNTARFVYPWLLAVAVTGALTFAAAPPLISWSLPAALLFICTFKDRLLIRSATLRLVGAK</sequence>
<feature type="transmembrane region" description="Helical" evidence="6">
    <location>
        <begin position="221"/>
        <end position="239"/>
    </location>
</feature>
<feature type="transmembrane region" description="Helical" evidence="6">
    <location>
        <begin position="41"/>
        <end position="58"/>
    </location>
</feature>
<accession>A0A936Z4L1</accession>
<evidence type="ECO:0000313" key="8">
    <source>
        <dbReference type="Proteomes" id="UP000599109"/>
    </source>
</evidence>